<protein>
    <recommendedName>
        <fullName evidence="5">Major facilitator superfamily (MFS) profile domain-containing protein</fullName>
    </recommendedName>
</protein>
<sequence length="412" mass="41705">MTRDGMIAGYRRLLAIPDVRGFFLPGLVARFPLAMRPIGCILLVSGLTGSYALAGATSAALTVAQAIASPRLGWLADRLGQRRVLLPALAGHALGLASLILAAQLGAPVWLLLVTAALAGATVAPVNAMVLARWTHVIRRRATPGDEGALLGRAYALENVGTEVFFVVGPFLVTLLALGLFPAAGLLAALLLTVAGGVPLAAHRPSEPPPVATGPGAGALRVTGLRVIMLSFIGSATLFGAIEVGLVAFADEQGRPALAGLLISLFAVGSLVAALTYGARQWRWPPERRFAIAVGWLTAGTVPILLAPDLPWMALAVIVAGVAIAPAVIAGSTLIEALVPPAVLTESFAWYTTATAIGLAVGAAGAGWLVDGYGSRAAFAVASAGGAVSLTVVLAGGRWLTTGATGDRRGGG</sequence>
<evidence type="ECO:0000256" key="4">
    <source>
        <dbReference type="SAM" id="Phobius"/>
    </source>
</evidence>
<feature type="transmembrane region" description="Helical" evidence="4">
    <location>
        <begin position="312"/>
        <end position="336"/>
    </location>
</feature>
<feature type="transmembrane region" description="Helical" evidence="4">
    <location>
        <begin position="376"/>
        <end position="400"/>
    </location>
</feature>
<feature type="transmembrane region" description="Helical" evidence="4">
    <location>
        <begin position="348"/>
        <end position="370"/>
    </location>
</feature>
<organism evidence="6">
    <name type="scientific">uncultured Thermomicrobiales bacterium</name>
    <dbReference type="NCBI Taxonomy" id="1645740"/>
    <lineage>
        <taxon>Bacteria</taxon>
        <taxon>Pseudomonadati</taxon>
        <taxon>Thermomicrobiota</taxon>
        <taxon>Thermomicrobia</taxon>
        <taxon>Thermomicrobiales</taxon>
        <taxon>environmental samples</taxon>
    </lineage>
</organism>
<dbReference type="AlphaFoldDB" id="A0A6J4UGA1"/>
<feature type="domain" description="Major facilitator superfamily (MFS) profile" evidence="5">
    <location>
        <begin position="224"/>
        <end position="412"/>
    </location>
</feature>
<dbReference type="PROSITE" id="PS50850">
    <property type="entry name" value="MFS"/>
    <property type="match status" value="1"/>
</dbReference>
<feature type="transmembrane region" description="Helical" evidence="4">
    <location>
        <begin position="84"/>
        <end position="103"/>
    </location>
</feature>
<gene>
    <name evidence="6" type="ORF">AVDCRST_MAG33-507</name>
</gene>
<accession>A0A6J4UGA1</accession>
<evidence type="ECO:0000256" key="2">
    <source>
        <dbReference type="ARBA" id="ARBA00022989"/>
    </source>
</evidence>
<dbReference type="InterPro" id="IPR020846">
    <property type="entry name" value="MFS_dom"/>
</dbReference>
<dbReference type="GO" id="GO:0022857">
    <property type="term" value="F:transmembrane transporter activity"/>
    <property type="evidence" value="ECO:0007669"/>
    <property type="project" value="InterPro"/>
</dbReference>
<dbReference type="EMBL" id="CADCWK010000040">
    <property type="protein sequence ID" value="CAA9546508.1"/>
    <property type="molecule type" value="Genomic_DNA"/>
</dbReference>
<dbReference type="PANTHER" id="PTHR23542:SF1">
    <property type="entry name" value="MAJOR FACILITATOR SUPERFAMILY (MFS) PROFILE DOMAIN-CONTAINING PROTEIN"/>
    <property type="match status" value="1"/>
</dbReference>
<dbReference type="Pfam" id="PF07690">
    <property type="entry name" value="MFS_1"/>
    <property type="match status" value="1"/>
</dbReference>
<feature type="transmembrane region" description="Helical" evidence="4">
    <location>
        <begin position="160"/>
        <end position="178"/>
    </location>
</feature>
<keyword evidence="2 4" id="KW-1133">Transmembrane helix</keyword>
<evidence type="ECO:0000259" key="5">
    <source>
        <dbReference type="PROSITE" id="PS50850"/>
    </source>
</evidence>
<evidence type="ECO:0000313" key="6">
    <source>
        <dbReference type="EMBL" id="CAA9546508.1"/>
    </source>
</evidence>
<dbReference type="Gene3D" id="1.20.1250.20">
    <property type="entry name" value="MFS general substrate transporter like domains"/>
    <property type="match status" value="2"/>
</dbReference>
<keyword evidence="3 4" id="KW-0472">Membrane</keyword>
<reference evidence="6" key="1">
    <citation type="submission" date="2020-02" db="EMBL/GenBank/DDBJ databases">
        <authorList>
            <person name="Meier V. D."/>
        </authorList>
    </citation>
    <scope>NUCLEOTIDE SEQUENCE</scope>
    <source>
        <strain evidence="6">AVDCRST_MAG33</strain>
    </source>
</reference>
<feature type="transmembrane region" description="Helical" evidence="4">
    <location>
        <begin position="223"/>
        <end position="250"/>
    </location>
</feature>
<evidence type="ECO:0000256" key="1">
    <source>
        <dbReference type="ARBA" id="ARBA00022692"/>
    </source>
</evidence>
<keyword evidence="1 4" id="KW-0812">Transmembrane</keyword>
<name>A0A6J4UGA1_9BACT</name>
<feature type="transmembrane region" description="Helical" evidence="4">
    <location>
        <begin position="51"/>
        <end position="72"/>
    </location>
</feature>
<feature type="transmembrane region" description="Helical" evidence="4">
    <location>
        <begin position="290"/>
        <end position="306"/>
    </location>
</feature>
<dbReference type="PANTHER" id="PTHR23542">
    <property type="match status" value="1"/>
</dbReference>
<dbReference type="InterPro" id="IPR036259">
    <property type="entry name" value="MFS_trans_sf"/>
</dbReference>
<dbReference type="SUPFAM" id="SSF103473">
    <property type="entry name" value="MFS general substrate transporter"/>
    <property type="match status" value="1"/>
</dbReference>
<evidence type="ECO:0000256" key="3">
    <source>
        <dbReference type="ARBA" id="ARBA00023136"/>
    </source>
</evidence>
<feature type="transmembrane region" description="Helical" evidence="4">
    <location>
        <begin position="109"/>
        <end position="132"/>
    </location>
</feature>
<proteinExistence type="predicted"/>
<dbReference type="InterPro" id="IPR011701">
    <property type="entry name" value="MFS"/>
</dbReference>
<feature type="transmembrane region" description="Helical" evidence="4">
    <location>
        <begin position="256"/>
        <end position="278"/>
    </location>
</feature>